<accession>A0A396JVW3</accession>
<dbReference type="UniPathway" id="UPA00143"/>
<dbReference type="Gene3D" id="3.30.40.10">
    <property type="entry name" value="Zinc/RING finger domain, C3HC4 (zinc finger)"/>
    <property type="match status" value="1"/>
</dbReference>
<gene>
    <name evidence="5" type="ORF">MtrunA17_Chr1g0199021</name>
</gene>
<dbReference type="InterPro" id="IPR013083">
    <property type="entry name" value="Znf_RING/FYVE/PHD"/>
</dbReference>
<evidence type="ECO:0000259" key="4">
    <source>
        <dbReference type="PROSITE" id="PS51698"/>
    </source>
</evidence>
<dbReference type="PANTHER" id="PTHR22849">
    <property type="entry name" value="WDSAM1 PROTEIN"/>
    <property type="match status" value="1"/>
</dbReference>
<dbReference type="SUPFAM" id="SSF57850">
    <property type="entry name" value="RING/U-box"/>
    <property type="match status" value="1"/>
</dbReference>
<dbReference type="InterPro" id="IPR045185">
    <property type="entry name" value="PUB22/23/24-like"/>
</dbReference>
<protein>
    <recommendedName>
        <fullName evidence="3 4">U-box domain-containing protein</fullName>
        <ecNumber evidence="3">2.3.2.27</ecNumber>
    </recommendedName>
    <alternativeName>
        <fullName evidence="3">RING-type E3 ubiquitin transferase PUB</fullName>
    </alternativeName>
</protein>
<name>A0A396JVW3_MEDTR</name>
<feature type="domain" description="U-box" evidence="4">
    <location>
        <begin position="24"/>
        <end position="57"/>
    </location>
</feature>
<sequence length="57" mass="6550">MLAENPKVDTYEGANVSIKHWSRVIPEDFRCPISLELREDPVIVSTGQTYERSCIQK</sequence>
<comment type="pathway">
    <text evidence="1 3">Protein modification; protein ubiquitination.</text>
</comment>
<dbReference type="GO" id="GO:0016567">
    <property type="term" value="P:protein ubiquitination"/>
    <property type="evidence" value="ECO:0007669"/>
    <property type="project" value="UniProtKB-UniRule"/>
</dbReference>
<comment type="catalytic activity">
    <reaction evidence="3">
        <text>S-ubiquitinyl-[E2 ubiquitin-conjugating enzyme]-L-cysteine + [acceptor protein]-L-lysine = [E2 ubiquitin-conjugating enzyme]-L-cysteine + N(6)-ubiquitinyl-[acceptor protein]-L-lysine.</text>
        <dbReference type="EC" id="2.3.2.27"/>
    </reaction>
</comment>
<keyword evidence="5" id="KW-0012">Acyltransferase</keyword>
<dbReference type="InterPro" id="IPR003613">
    <property type="entry name" value="Ubox_domain"/>
</dbReference>
<evidence type="ECO:0000313" key="5">
    <source>
        <dbReference type="EMBL" id="RHN81434.1"/>
    </source>
</evidence>
<comment type="caution">
    <text evidence="5">The sequence shown here is derived from an EMBL/GenBank/DDBJ whole genome shotgun (WGS) entry which is preliminary data.</text>
</comment>
<dbReference type="GO" id="GO:0061630">
    <property type="term" value="F:ubiquitin protein ligase activity"/>
    <property type="evidence" value="ECO:0007669"/>
    <property type="project" value="UniProtKB-UniRule"/>
</dbReference>
<evidence type="ECO:0000256" key="1">
    <source>
        <dbReference type="ARBA" id="ARBA00004906"/>
    </source>
</evidence>
<evidence type="ECO:0000256" key="2">
    <source>
        <dbReference type="ARBA" id="ARBA00022679"/>
    </source>
</evidence>
<keyword evidence="5" id="KW-0436">Ligase</keyword>
<keyword evidence="2 3" id="KW-0808">Transferase</keyword>
<dbReference type="PANTHER" id="PTHR22849:SF112">
    <property type="entry name" value="U-BOX DOMAIN-CONTAINING PROTEIN 26"/>
    <property type="match status" value="1"/>
</dbReference>
<comment type="function">
    <text evidence="3">Functions as an E3 ubiquitin ligase.</text>
</comment>
<organism evidence="5">
    <name type="scientific">Medicago truncatula</name>
    <name type="common">Barrel medic</name>
    <name type="synonym">Medicago tribuloides</name>
    <dbReference type="NCBI Taxonomy" id="3880"/>
    <lineage>
        <taxon>Eukaryota</taxon>
        <taxon>Viridiplantae</taxon>
        <taxon>Streptophyta</taxon>
        <taxon>Embryophyta</taxon>
        <taxon>Tracheophyta</taxon>
        <taxon>Spermatophyta</taxon>
        <taxon>Magnoliopsida</taxon>
        <taxon>eudicotyledons</taxon>
        <taxon>Gunneridae</taxon>
        <taxon>Pentapetalae</taxon>
        <taxon>rosids</taxon>
        <taxon>fabids</taxon>
        <taxon>Fabales</taxon>
        <taxon>Fabaceae</taxon>
        <taxon>Papilionoideae</taxon>
        <taxon>50 kb inversion clade</taxon>
        <taxon>NPAAA clade</taxon>
        <taxon>Hologalegina</taxon>
        <taxon>IRL clade</taxon>
        <taxon>Trifolieae</taxon>
        <taxon>Medicago</taxon>
    </lineage>
</organism>
<dbReference type="PROSITE" id="PS51698">
    <property type="entry name" value="U_BOX"/>
    <property type="match status" value="1"/>
</dbReference>
<reference evidence="5" key="1">
    <citation type="journal article" date="2018" name="Nat. Plants">
        <title>Whole-genome landscape of Medicago truncatula symbiotic genes.</title>
        <authorList>
            <person name="Pecrix Y."/>
            <person name="Gamas P."/>
            <person name="Carrere S."/>
        </authorList>
    </citation>
    <scope>NUCLEOTIDE SEQUENCE</scope>
    <source>
        <tissue evidence="5">Leaves</tissue>
    </source>
</reference>
<proteinExistence type="predicted"/>
<dbReference type="Gramene" id="rna5475">
    <property type="protein sequence ID" value="RHN81434.1"/>
    <property type="gene ID" value="gene5475"/>
</dbReference>
<dbReference type="GO" id="GO:0016874">
    <property type="term" value="F:ligase activity"/>
    <property type="evidence" value="ECO:0007669"/>
    <property type="project" value="UniProtKB-KW"/>
</dbReference>
<keyword evidence="3" id="KW-0833">Ubl conjugation pathway</keyword>
<dbReference type="EMBL" id="PSQE01000001">
    <property type="protein sequence ID" value="RHN81434.1"/>
    <property type="molecule type" value="Genomic_DNA"/>
</dbReference>
<evidence type="ECO:0000256" key="3">
    <source>
        <dbReference type="RuleBase" id="RU369093"/>
    </source>
</evidence>
<dbReference type="Proteomes" id="UP000265566">
    <property type="component" value="Chromosome 1"/>
</dbReference>
<dbReference type="EC" id="2.3.2.27" evidence="3"/>
<dbReference type="Pfam" id="PF04564">
    <property type="entry name" value="U-box"/>
    <property type="match status" value="1"/>
</dbReference>
<dbReference type="AlphaFoldDB" id="A0A396JVW3"/>